<dbReference type="InterPro" id="IPR052173">
    <property type="entry name" value="Beta-lactam_resp_regulator"/>
</dbReference>
<protein>
    <submittedName>
        <fullName evidence="5">Class D beta-lactamase</fullName>
    </submittedName>
</protein>
<feature type="domain" description="Penicillin-binding protein transpeptidase" evidence="3">
    <location>
        <begin position="347"/>
        <end position="580"/>
    </location>
</feature>
<dbReference type="AlphaFoldDB" id="A0A844DAG4"/>
<evidence type="ECO:0000313" key="6">
    <source>
        <dbReference type="Proteomes" id="UP000439986"/>
    </source>
</evidence>
<name>A0A844DAG4_9BURK</name>
<comment type="similarity">
    <text evidence="1">Belongs to the peptidase M56 family.</text>
</comment>
<dbReference type="Proteomes" id="UP000439986">
    <property type="component" value="Unassembled WGS sequence"/>
</dbReference>
<gene>
    <name evidence="5" type="primary">blaOXA</name>
    <name evidence="5" type="ORF">GJ698_09700</name>
</gene>
<dbReference type="InterPro" id="IPR012338">
    <property type="entry name" value="Beta-lactam/transpept-like"/>
</dbReference>
<evidence type="ECO:0000259" key="4">
    <source>
        <dbReference type="Pfam" id="PF05569"/>
    </source>
</evidence>
<dbReference type="Gene3D" id="3.40.710.10">
    <property type="entry name" value="DD-peptidase/beta-lactamase superfamily"/>
    <property type="match status" value="1"/>
</dbReference>
<dbReference type="EMBL" id="WKJL01000005">
    <property type="protein sequence ID" value="MRW84359.1"/>
    <property type="molecule type" value="Genomic_DNA"/>
</dbReference>
<comment type="caution">
    <text evidence="5">The sequence shown here is derived from an EMBL/GenBank/DDBJ whole genome shotgun (WGS) entry which is preliminary data.</text>
</comment>
<feature type="transmembrane region" description="Helical" evidence="2">
    <location>
        <begin position="121"/>
        <end position="142"/>
    </location>
</feature>
<dbReference type="InterPro" id="IPR001460">
    <property type="entry name" value="PCN-bd_Tpept"/>
</dbReference>
<keyword evidence="2" id="KW-1133">Transmembrane helix</keyword>
<evidence type="ECO:0000256" key="1">
    <source>
        <dbReference type="ARBA" id="ARBA00011075"/>
    </source>
</evidence>
<dbReference type="Pfam" id="PF05569">
    <property type="entry name" value="Peptidase_M56"/>
    <property type="match status" value="1"/>
</dbReference>
<proteinExistence type="inferred from homology"/>
<dbReference type="NCBIfam" id="NF000270">
    <property type="entry name" value="bla_class_D_alt"/>
    <property type="match status" value="1"/>
</dbReference>
<sequence length="587" mass="64320">MELALSIFATLAGFEPLALRFALASGGCVAAGLGVWTVTALCRHWLPGVAAQRSVWLLGQCTVVLAFLLILLPQSERLRMLPPIDIESFSTPAAAPRTGNDVATPAAVTPAPAVATTPQTYLAWAAQGWLLLYALGLAYTLLQLLHTRRALHALAVAGNKSGVAPVDTIEVDAPISPMLFGLFRPRLLLPLHLRAFDADQRQMILEHELTHWRRNDLQWASAGIVLQTLLWFNPFMRLLRTQLSWAQELGCDREVLQGRPQAQRKAYAAALVAQLKLQQAPISTALAFGNVTPATLADRIALIRNPDKAPQGPWVRIATLAGLAAVLATSLALQPSLASQSPTLLSCTTLMDAATGQRLRHDGQCDARATPASTFNIVVSLMGYDSGHLIDEHTPLLPYKPSYTSWNSEWRVDTDPTSWIKYSNVWYAQQVTTKLGEARFQRYIDSFGYGNRDVSGDAGKHNGLMQSWIASSLAISPDEQVDFLCKIVNRQLPVSAHAYEMTARILNPQALDNGWTISGKTGTASPVLADGRDDNTRQYGWYVGWATKGTRTIVFARMVLDHRQEAYAGLRTRQAFLRDVATQLDTL</sequence>
<dbReference type="InterPro" id="IPR008756">
    <property type="entry name" value="Peptidase_M56"/>
</dbReference>
<dbReference type="PANTHER" id="PTHR34978:SF3">
    <property type="entry name" value="SLR0241 PROTEIN"/>
    <property type="match status" value="1"/>
</dbReference>
<feature type="transmembrane region" description="Helical" evidence="2">
    <location>
        <begin position="54"/>
        <end position="72"/>
    </location>
</feature>
<dbReference type="SUPFAM" id="SSF56601">
    <property type="entry name" value="beta-lactamase/transpeptidase-like"/>
    <property type="match status" value="1"/>
</dbReference>
<dbReference type="CDD" id="cd07341">
    <property type="entry name" value="M56_BlaR1_MecR1_like"/>
    <property type="match status" value="1"/>
</dbReference>
<evidence type="ECO:0000256" key="2">
    <source>
        <dbReference type="SAM" id="Phobius"/>
    </source>
</evidence>
<reference evidence="5 6" key="1">
    <citation type="submission" date="2019-11" db="EMBL/GenBank/DDBJ databases">
        <title>Novel species isolated from a subtropical stream in China.</title>
        <authorList>
            <person name="Lu H."/>
        </authorList>
    </citation>
    <scope>NUCLEOTIDE SEQUENCE [LARGE SCALE GENOMIC DNA]</scope>
    <source>
        <strain evidence="5 6">FT26W</strain>
    </source>
</reference>
<keyword evidence="6" id="KW-1185">Reference proteome</keyword>
<evidence type="ECO:0000313" key="5">
    <source>
        <dbReference type="EMBL" id="MRW84359.1"/>
    </source>
</evidence>
<dbReference type="GO" id="GO:0008658">
    <property type="term" value="F:penicillin binding"/>
    <property type="evidence" value="ECO:0007669"/>
    <property type="project" value="InterPro"/>
</dbReference>
<keyword evidence="2" id="KW-0812">Transmembrane</keyword>
<accession>A0A844DAG4</accession>
<dbReference type="PANTHER" id="PTHR34978">
    <property type="entry name" value="POSSIBLE SENSOR-TRANSDUCER PROTEIN BLAR"/>
    <property type="match status" value="1"/>
</dbReference>
<feature type="domain" description="Peptidase M56" evidence="4">
    <location>
        <begin position="29"/>
        <end position="303"/>
    </location>
</feature>
<evidence type="ECO:0000259" key="3">
    <source>
        <dbReference type="Pfam" id="PF00905"/>
    </source>
</evidence>
<dbReference type="Pfam" id="PF00905">
    <property type="entry name" value="Transpeptidase"/>
    <property type="match status" value="1"/>
</dbReference>
<keyword evidence="2" id="KW-0472">Membrane</keyword>
<organism evidence="5 6">
    <name type="scientific">Duganella aquatilis</name>
    <dbReference type="NCBI Taxonomy" id="2666082"/>
    <lineage>
        <taxon>Bacteria</taxon>
        <taxon>Pseudomonadati</taxon>
        <taxon>Pseudomonadota</taxon>
        <taxon>Betaproteobacteria</taxon>
        <taxon>Burkholderiales</taxon>
        <taxon>Oxalobacteraceae</taxon>
        <taxon>Telluria group</taxon>
        <taxon>Duganella</taxon>
    </lineage>
</organism>